<reference evidence="1 2" key="1">
    <citation type="submission" date="2019-07" db="EMBL/GenBank/DDBJ databases">
        <title>Genome sequencing of 100 strains of the haloalkaliphilic chemolithoautotrophic sulfur-oxidizing bacterium Thioalkalivibrio.</title>
        <authorList>
            <person name="Muyzer G."/>
        </authorList>
    </citation>
    <scope>NUCLEOTIDE SEQUENCE [LARGE SCALE GENOMIC DNA]</scope>
    <source>
        <strain evidence="1 2">ASO4-4</strain>
    </source>
</reference>
<dbReference type="Proteomes" id="UP000318307">
    <property type="component" value="Unassembled WGS sequence"/>
</dbReference>
<organism evidence="1 2">
    <name type="scientific">Desulfobotulus alkaliphilus</name>
    <dbReference type="NCBI Taxonomy" id="622671"/>
    <lineage>
        <taxon>Bacteria</taxon>
        <taxon>Pseudomonadati</taxon>
        <taxon>Thermodesulfobacteriota</taxon>
        <taxon>Desulfobacteria</taxon>
        <taxon>Desulfobacterales</taxon>
        <taxon>Desulfobacteraceae</taxon>
        <taxon>Desulfobotulus</taxon>
    </lineage>
</organism>
<sequence length="894" mass="97898">MGDFPVTLFSAQSPKVLTKGYGFRDGQLSKEPGGNLSRGVAAVVRFGSLTDFARWLPSLKHNQAVSYGLPRIAGKVEMPVLSKKLFEKAGCPEGTITRCAANFQWPEGGGLMMMDYDPPESQGALSQDTLRESLFGVVPGMSEAGLVQWYSASSYIALPDGAPYTGAKGQRVWVLVEDANDIPRAGQVLFDRLWLAGHGRIEISKSGSLLERSLVDASVWQPERLDFVAGAYCRDGIRQNRPAPLVLEGGPLNTRQALPDLTSSELKQLESIKGALRQSLELDRRTQKKVWGVGKSETQAVDGDALLAHHVLILDNGRGVTIREVLAEPEKFDGMQTKDPHEPDYQGGKTCGKLFLSDGPATLHSFAHGGRSFRLIGQAAEVEILPGQMAEAVSSTLKILTEKNFGLYLNPAGELCTIDFSSGAGAKARVVTESYLQNFLSKNIYFFRSAKKKRERIDPPAPFLRQILAVAHESDLPRLEGINNAPVLLPDGRVRERPGYDPDTRLFLDFDGEAWPKMPEHVGRLSGAEVQAAYERIMRPFRGFPFCGERDKAVLLAGMISGAMLPALDTKPAFAFDAPCPASGKTLLASCLGVFIEGDIAGLIPGSAPDDEMGKRVFALLLEGRRCIAFDNIEGGFGSPTLNSVFTAPCITDRILGASRTRTVKNKSLFCLTGNNIRLKGDMAVRRVMVCRIDPKTERPAERDFDFDPVKEIKIQRMSILCDVFSLVKDHILKNGKTLTPKKFSAYPMWDALVRQVVFGVTGIDVLGAFYTSASQAPDKNAWEEVLERIADYQAKECGGKPFVCRNLWEGIGSDRAFMEAFEEAMGKPVQNARSLGNLFSARKDRVMGGLVLKEVGRDRSKTVLWGVCRTDKRTIPEVLPEVTEIEGLAIAFT</sequence>
<dbReference type="EMBL" id="VLLC01000005">
    <property type="protein sequence ID" value="TWI74371.1"/>
    <property type="molecule type" value="Genomic_DNA"/>
</dbReference>
<accession>A0A562RZ07</accession>
<protein>
    <submittedName>
        <fullName evidence="1">Uncharacterized protein</fullName>
    </submittedName>
</protein>
<gene>
    <name evidence="1" type="ORF">LZ24_00974</name>
</gene>
<name>A0A562RZ07_9BACT</name>
<keyword evidence="2" id="KW-1185">Reference proteome</keyword>
<evidence type="ECO:0000313" key="1">
    <source>
        <dbReference type="EMBL" id="TWI74371.1"/>
    </source>
</evidence>
<evidence type="ECO:0000313" key="2">
    <source>
        <dbReference type="Proteomes" id="UP000318307"/>
    </source>
</evidence>
<comment type="caution">
    <text evidence="1">The sequence shown here is derived from an EMBL/GenBank/DDBJ whole genome shotgun (WGS) entry which is preliminary data.</text>
</comment>
<dbReference type="AlphaFoldDB" id="A0A562RZ07"/>
<proteinExistence type="predicted"/>